<dbReference type="InterPro" id="IPR016437">
    <property type="entry name" value="MCT-1/Tma20"/>
</dbReference>
<comment type="similarity">
    <text evidence="1">Belongs to the TMA20 family.</text>
</comment>
<feature type="domain" description="PUA" evidence="2">
    <location>
        <begin position="78"/>
        <end position="156"/>
    </location>
</feature>
<dbReference type="InterPro" id="IPR004521">
    <property type="entry name" value="Uncharacterised_CHP00451"/>
</dbReference>
<dbReference type="EMBL" id="GL870882">
    <property type="protein sequence ID" value="EIJ87520.1"/>
    <property type="molecule type" value="Genomic_DNA"/>
</dbReference>
<dbReference type="AlphaFoldDB" id="I3EE73"/>
<dbReference type="Proteomes" id="UP000002872">
    <property type="component" value="Unassembled WGS sequence"/>
</dbReference>
<sequence>MFLSTTKNRLSKAITKQIKSQFAADLSTLLGKEEVLETIKTEDKDMFVLRNNTPIFKVSGNSFIPLVKCVHIVPDILPRVVVDTGAIKYLINGADLMAPGLLHSTSEYPSVSVEDVVAVYGHGKTNALAVGIVAMDNEQVNTQKTGMAIKLINRLGDKIYSHA</sequence>
<dbReference type="STRING" id="935791.I3EE73"/>
<dbReference type="InterPro" id="IPR015947">
    <property type="entry name" value="PUA-like_sf"/>
</dbReference>
<dbReference type="SMART" id="SM00359">
    <property type="entry name" value="PUA"/>
    <property type="match status" value="1"/>
</dbReference>
<protein>
    <recommendedName>
        <fullName evidence="1">Translation machinery-associated protein 20</fullName>
    </recommendedName>
</protein>
<dbReference type="PANTHER" id="PTHR22798:SF0">
    <property type="entry name" value="MALIGNANT T-CELL-AMPLIFIED SEQUENCE 1"/>
    <property type="match status" value="1"/>
</dbReference>
<keyword evidence="1" id="KW-0963">Cytoplasm</keyword>
<dbReference type="InParanoid" id="I3EE73"/>
<dbReference type="Gene3D" id="3.10.400.20">
    <property type="match status" value="1"/>
</dbReference>
<organism evidence="3 4">
    <name type="scientific">Nematocida parisii (strain ERTm3)</name>
    <name type="common">Nematode killer fungus</name>
    <dbReference type="NCBI Taxonomy" id="935791"/>
    <lineage>
        <taxon>Eukaryota</taxon>
        <taxon>Fungi</taxon>
        <taxon>Fungi incertae sedis</taxon>
        <taxon>Microsporidia</taxon>
        <taxon>Nematocida</taxon>
    </lineage>
</organism>
<comment type="subcellular location">
    <subcellularLocation>
        <location evidence="1">Cytoplasm</location>
    </subcellularLocation>
</comment>
<accession>I3EE73</accession>
<evidence type="ECO:0000313" key="3">
    <source>
        <dbReference type="EMBL" id="EIJ87520.1"/>
    </source>
</evidence>
<keyword evidence="4" id="KW-1185">Reference proteome</keyword>
<dbReference type="InterPro" id="IPR002478">
    <property type="entry name" value="PUA"/>
</dbReference>
<dbReference type="OMA" id="GVENIHY"/>
<proteinExistence type="inferred from homology"/>
<evidence type="ECO:0000313" key="4">
    <source>
        <dbReference type="Proteomes" id="UP000002872"/>
    </source>
</evidence>
<dbReference type="PIRSF" id="PIRSF005067">
    <property type="entry name" value="Tma_RNA-bind_prd"/>
    <property type="match status" value="1"/>
</dbReference>
<comment type="function">
    <text evidence="1">Involved in translation.</text>
</comment>
<dbReference type="GO" id="GO:0005737">
    <property type="term" value="C:cytoplasm"/>
    <property type="evidence" value="ECO:0007669"/>
    <property type="project" value="UniProtKB-SubCell"/>
</dbReference>
<dbReference type="PANTHER" id="PTHR22798">
    <property type="entry name" value="MCT-1 PROTEIN"/>
    <property type="match status" value="1"/>
</dbReference>
<reference evidence="3" key="1">
    <citation type="submission" date="2011-01" db="EMBL/GenBank/DDBJ databases">
        <title>The Genome Sequence of Nematocida parisii strain ERTm3.</title>
        <authorList>
            <consortium name="The Broad Institute Genome Sequencing Platform"/>
            <consortium name="The Broad Institute Genome Sequencing Center for Infectious Disease"/>
            <person name="Cuomo C."/>
            <person name="Troemel E."/>
            <person name="Young S.K."/>
            <person name="Zeng Q."/>
            <person name="Gargeya S."/>
            <person name="Fitzgerald M."/>
            <person name="Haas B."/>
            <person name="Abouelleil A."/>
            <person name="Alvarado L."/>
            <person name="Arachchi H.M."/>
            <person name="Berlin A."/>
            <person name="Chapman S.B."/>
            <person name="Gearin G."/>
            <person name="Goldberg J."/>
            <person name="Griggs A."/>
            <person name="Gujja S."/>
            <person name="Hansen M."/>
            <person name="Heiman D."/>
            <person name="Howarth C."/>
            <person name="Larimer J."/>
            <person name="Lui A."/>
            <person name="MacDonald P.J.P."/>
            <person name="McCowen C."/>
            <person name="Montmayeur A."/>
            <person name="Murphy C."/>
            <person name="Neiman D."/>
            <person name="Pearson M."/>
            <person name="Priest M."/>
            <person name="Roberts A."/>
            <person name="Saif S."/>
            <person name="Shea T."/>
            <person name="Sisk P."/>
            <person name="Stolte C."/>
            <person name="Sykes S."/>
            <person name="Wortman J."/>
            <person name="Nusbaum C."/>
            <person name="Birren B."/>
        </authorList>
    </citation>
    <scope>NUCLEOTIDE SEQUENCE</scope>
    <source>
        <strain evidence="3">ERTm3</strain>
    </source>
</reference>
<dbReference type="PROSITE" id="PS50890">
    <property type="entry name" value="PUA"/>
    <property type="match status" value="1"/>
</dbReference>
<name>I3EE73_NEMP3</name>
<gene>
    <name evidence="3" type="ORF">NEQG_02401</name>
</gene>
<evidence type="ECO:0000256" key="1">
    <source>
        <dbReference type="PIRNR" id="PIRNR005067"/>
    </source>
</evidence>
<dbReference type="NCBIfam" id="TIGR00451">
    <property type="entry name" value="unchar_dom_2"/>
    <property type="match status" value="1"/>
</dbReference>
<dbReference type="SUPFAM" id="SSF88697">
    <property type="entry name" value="PUA domain-like"/>
    <property type="match status" value="1"/>
</dbReference>
<evidence type="ECO:0000259" key="2">
    <source>
        <dbReference type="SMART" id="SM00359"/>
    </source>
</evidence>
<dbReference type="FunCoup" id="I3EE73">
    <property type="interactions" value="102"/>
</dbReference>
<dbReference type="GO" id="GO:0003723">
    <property type="term" value="F:RNA binding"/>
    <property type="evidence" value="ECO:0007669"/>
    <property type="project" value="InterPro"/>
</dbReference>
<dbReference type="HOGENOM" id="CLU_090468_1_1_1"/>
<dbReference type="OrthoDB" id="10249667at2759"/>
<dbReference type="Pfam" id="PF01472">
    <property type="entry name" value="PUA"/>
    <property type="match status" value="1"/>
</dbReference>
<dbReference type="VEuPathDB" id="MicrosporidiaDB:NEQG_02401"/>
<dbReference type="GO" id="GO:0001731">
    <property type="term" value="P:formation of translation preinitiation complex"/>
    <property type="evidence" value="ECO:0007669"/>
    <property type="project" value="TreeGrafter"/>
</dbReference>